<evidence type="ECO:0000256" key="1">
    <source>
        <dbReference type="SAM" id="MobiDB-lite"/>
    </source>
</evidence>
<feature type="domain" description="DUF222" evidence="2">
    <location>
        <begin position="2"/>
        <end position="162"/>
    </location>
</feature>
<dbReference type="EMBL" id="BSUK01000001">
    <property type="protein sequence ID" value="GMA24482.1"/>
    <property type="molecule type" value="Genomic_DNA"/>
</dbReference>
<dbReference type="Pfam" id="PF02720">
    <property type="entry name" value="DUF222"/>
    <property type="match status" value="1"/>
</dbReference>
<dbReference type="Proteomes" id="UP001157091">
    <property type="component" value="Unassembled WGS sequence"/>
</dbReference>
<feature type="compositionally biased region" description="Low complexity" evidence="1">
    <location>
        <begin position="215"/>
        <end position="248"/>
    </location>
</feature>
<accession>A0ABQ6I2L4</accession>
<sequence>MLDEAQVLVGALPATVAGMRAGRVSYRHAQAVVEHTGDLDPSDRAEVETAALPVAGSMPPGAFGRHVARCRERRLAEPVNVRHERAAARRWVRVEPARDGMAFLTAYLPAATACAVEDRIDRAVAVLGGPDEPRTVDQLRADVLSALLLDDGTLDLAALSLQVPVADTGLDTDPSHRPGGPDGSGTERPEEGARPGCGSCGTGCNTPRSSPTTLPGAWPRPGRRWPGSRAASCPTSRSPSPSSPCFAP</sequence>
<evidence type="ECO:0000259" key="2">
    <source>
        <dbReference type="Pfam" id="PF02720"/>
    </source>
</evidence>
<proteinExistence type="predicted"/>
<name>A0ABQ6I2L4_9MICO</name>
<protein>
    <recommendedName>
        <fullName evidence="2">DUF222 domain-containing protein</fullName>
    </recommendedName>
</protein>
<gene>
    <name evidence="3" type="ORF">GCM10025864_22410</name>
</gene>
<organism evidence="3 4">
    <name type="scientific">Luteimicrobium album</name>
    <dbReference type="NCBI Taxonomy" id="1054550"/>
    <lineage>
        <taxon>Bacteria</taxon>
        <taxon>Bacillati</taxon>
        <taxon>Actinomycetota</taxon>
        <taxon>Actinomycetes</taxon>
        <taxon>Micrococcales</taxon>
        <taxon>Luteimicrobium</taxon>
    </lineage>
</organism>
<reference evidence="4" key="1">
    <citation type="journal article" date="2019" name="Int. J. Syst. Evol. Microbiol.">
        <title>The Global Catalogue of Microorganisms (GCM) 10K type strain sequencing project: providing services to taxonomists for standard genome sequencing and annotation.</title>
        <authorList>
            <consortium name="The Broad Institute Genomics Platform"/>
            <consortium name="The Broad Institute Genome Sequencing Center for Infectious Disease"/>
            <person name="Wu L."/>
            <person name="Ma J."/>
        </authorList>
    </citation>
    <scope>NUCLEOTIDE SEQUENCE [LARGE SCALE GENOMIC DNA]</scope>
    <source>
        <strain evidence="4">NBRC 106348</strain>
    </source>
</reference>
<evidence type="ECO:0000313" key="4">
    <source>
        <dbReference type="Proteomes" id="UP001157091"/>
    </source>
</evidence>
<feature type="compositionally biased region" description="Polar residues" evidence="1">
    <location>
        <begin position="202"/>
        <end position="213"/>
    </location>
</feature>
<evidence type="ECO:0000313" key="3">
    <source>
        <dbReference type="EMBL" id="GMA24482.1"/>
    </source>
</evidence>
<comment type="caution">
    <text evidence="3">The sequence shown here is derived from an EMBL/GenBank/DDBJ whole genome shotgun (WGS) entry which is preliminary data.</text>
</comment>
<feature type="region of interest" description="Disordered" evidence="1">
    <location>
        <begin position="167"/>
        <end position="248"/>
    </location>
</feature>
<dbReference type="InterPro" id="IPR003870">
    <property type="entry name" value="DUF222"/>
</dbReference>
<keyword evidence="4" id="KW-1185">Reference proteome</keyword>